<dbReference type="Proteomes" id="UP000887574">
    <property type="component" value="Unplaced"/>
</dbReference>
<protein>
    <submittedName>
        <fullName evidence="2">Uncharacterized protein</fullName>
    </submittedName>
</protein>
<name>A0A915E0J2_9BILA</name>
<evidence type="ECO:0000313" key="1">
    <source>
        <dbReference type="Proteomes" id="UP000887574"/>
    </source>
</evidence>
<accession>A0A915E0J2</accession>
<sequence>MDKCLHIHCSHLVVWDGEQDRLVLPKLCYIEFSSQQRADHFKDCWFAYRITAEKMNILTVKHTLPY</sequence>
<evidence type="ECO:0000313" key="2">
    <source>
        <dbReference type="WBParaSite" id="jg24904"/>
    </source>
</evidence>
<reference evidence="2" key="1">
    <citation type="submission" date="2022-11" db="UniProtKB">
        <authorList>
            <consortium name="WormBaseParasite"/>
        </authorList>
    </citation>
    <scope>IDENTIFICATION</scope>
</reference>
<organism evidence="1 2">
    <name type="scientific">Ditylenchus dipsaci</name>
    <dbReference type="NCBI Taxonomy" id="166011"/>
    <lineage>
        <taxon>Eukaryota</taxon>
        <taxon>Metazoa</taxon>
        <taxon>Ecdysozoa</taxon>
        <taxon>Nematoda</taxon>
        <taxon>Chromadorea</taxon>
        <taxon>Rhabditida</taxon>
        <taxon>Tylenchina</taxon>
        <taxon>Tylenchomorpha</taxon>
        <taxon>Sphaerularioidea</taxon>
        <taxon>Anguinidae</taxon>
        <taxon>Anguininae</taxon>
        <taxon>Ditylenchus</taxon>
    </lineage>
</organism>
<keyword evidence="1" id="KW-1185">Reference proteome</keyword>
<proteinExistence type="predicted"/>
<dbReference type="AlphaFoldDB" id="A0A915E0J2"/>
<dbReference type="WBParaSite" id="jg24904">
    <property type="protein sequence ID" value="jg24904"/>
    <property type="gene ID" value="jg24904"/>
</dbReference>